<dbReference type="InterPro" id="IPR053140">
    <property type="entry name" value="GDSL_Rv0518-like"/>
</dbReference>
<evidence type="ECO:0000313" key="4">
    <source>
        <dbReference type="Proteomes" id="UP000636960"/>
    </source>
</evidence>
<dbReference type="RefSeq" id="WP_203784560.1">
    <property type="nucleotide sequence ID" value="NZ_BOMV01000057.1"/>
</dbReference>
<protein>
    <submittedName>
        <fullName evidence="3">SGNH hydrolase</fullName>
    </submittedName>
</protein>
<gene>
    <name evidence="3" type="ORF">Ari01nite_49940</name>
</gene>
<dbReference type="AlphaFoldDB" id="A0A919K170"/>
<dbReference type="SUPFAM" id="SSF52266">
    <property type="entry name" value="SGNH hydrolase"/>
    <property type="match status" value="1"/>
</dbReference>
<dbReference type="PANTHER" id="PTHR43784:SF2">
    <property type="entry name" value="GDSL-LIKE LIPASE_ACYLHYDROLASE, PUTATIVE (AFU_ORTHOLOGUE AFUA_2G00820)-RELATED"/>
    <property type="match status" value="1"/>
</dbReference>
<organism evidence="3 4">
    <name type="scientific">Paractinoplanes rishiriensis</name>
    <dbReference type="NCBI Taxonomy" id="1050105"/>
    <lineage>
        <taxon>Bacteria</taxon>
        <taxon>Bacillati</taxon>
        <taxon>Actinomycetota</taxon>
        <taxon>Actinomycetes</taxon>
        <taxon>Micromonosporales</taxon>
        <taxon>Micromonosporaceae</taxon>
        <taxon>Paractinoplanes</taxon>
    </lineage>
</organism>
<dbReference type="Pfam" id="PF13472">
    <property type="entry name" value="Lipase_GDSL_2"/>
    <property type="match status" value="1"/>
</dbReference>
<evidence type="ECO:0000313" key="3">
    <source>
        <dbReference type="EMBL" id="GIE97529.1"/>
    </source>
</evidence>
<dbReference type="Gene3D" id="3.40.50.1110">
    <property type="entry name" value="SGNH hydrolase"/>
    <property type="match status" value="1"/>
</dbReference>
<feature type="chain" id="PRO_5037461480" evidence="1">
    <location>
        <begin position="28"/>
        <end position="411"/>
    </location>
</feature>
<dbReference type="CDD" id="cd01830">
    <property type="entry name" value="XynE_like"/>
    <property type="match status" value="1"/>
</dbReference>
<dbReference type="InterPro" id="IPR036514">
    <property type="entry name" value="SGNH_hydro_sf"/>
</dbReference>
<evidence type="ECO:0000259" key="2">
    <source>
        <dbReference type="Pfam" id="PF13472"/>
    </source>
</evidence>
<dbReference type="InterPro" id="IPR013830">
    <property type="entry name" value="SGNH_hydro"/>
</dbReference>
<reference evidence="3" key="1">
    <citation type="submission" date="2021-01" db="EMBL/GenBank/DDBJ databases">
        <title>Whole genome shotgun sequence of Actinoplanes rishiriensis NBRC 108556.</title>
        <authorList>
            <person name="Komaki H."/>
            <person name="Tamura T."/>
        </authorList>
    </citation>
    <scope>NUCLEOTIDE SEQUENCE</scope>
    <source>
        <strain evidence="3">NBRC 108556</strain>
    </source>
</reference>
<keyword evidence="4" id="KW-1185">Reference proteome</keyword>
<dbReference type="Proteomes" id="UP000636960">
    <property type="component" value="Unassembled WGS sequence"/>
</dbReference>
<feature type="signal peptide" evidence="1">
    <location>
        <begin position="1"/>
        <end position="27"/>
    </location>
</feature>
<accession>A0A919K170</accession>
<feature type="domain" description="SGNH hydrolase-type esterase" evidence="2">
    <location>
        <begin position="209"/>
        <end position="401"/>
    </location>
</feature>
<keyword evidence="1" id="KW-0732">Signal</keyword>
<sequence>MSITRRWLAALATAVVAVSLTATPASAHTGRAWNGTWSSSMIAAFPDYFGTPNWSGGFENHSVRQPVRVSRGGSSIKIKISNVYGTSPLHLTGASIGRAGDGAAIRPGSLRTVTFHHRRSAVVAAGRQLSSDVVDLPVAPLERLTVTLYFAGATGPATFHPFALATSYRATGDHLRDRTGDAYTETSQSWYYLSGVEVTGNRRAGTVVAFGDSITDGSFTTPDADNRYPDELAERLQAAGRNLGVVNAGIGGNKVLTDTDGFGERATARFTRDALDQPGVRTVIVLEGINDIGTGATAPQPLTAEALIEGHRTLIRAAHARGVRVMGATILPFAGTVYPGYYTEEGERIRDAVNDWIRTGGEYDAVADLDRAMADPADQDRLNPAYDAGDGLHPNDAGMRAMADAIPLHRL</sequence>
<comment type="caution">
    <text evidence="3">The sequence shown here is derived from an EMBL/GenBank/DDBJ whole genome shotgun (WGS) entry which is preliminary data.</text>
</comment>
<dbReference type="GO" id="GO:0016787">
    <property type="term" value="F:hydrolase activity"/>
    <property type="evidence" value="ECO:0007669"/>
    <property type="project" value="UniProtKB-KW"/>
</dbReference>
<dbReference type="EMBL" id="BOMV01000057">
    <property type="protein sequence ID" value="GIE97529.1"/>
    <property type="molecule type" value="Genomic_DNA"/>
</dbReference>
<dbReference type="PANTHER" id="PTHR43784">
    <property type="entry name" value="GDSL-LIKE LIPASE/ACYLHYDROLASE, PUTATIVE (AFU_ORTHOLOGUE AFUA_2G00820)-RELATED"/>
    <property type="match status" value="1"/>
</dbReference>
<name>A0A919K170_9ACTN</name>
<keyword evidence="3" id="KW-0378">Hydrolase</keyword>
<proteinExistence type="predicted"/>
<evidence type="ECO:0000256" key="1">
    <source>
        <dbReference type="SAM" id="SignalP"/>
    </source>
</evidence>